<comment type="caution">
    <text evidence="3">The sequence shown here is derived from an EMBL/GenBank/DDBJ whole genome shotgun (WGS) entry which is preliminary data.</text>
</comment>
<protein>
    <submittedName>
        <fullName evidence="3">Uncharacterized protein</fullName>
    </submittedName>
</protein>
<keyword evidence="2" id="KW-1133">Transmembrane helix</keyword>
<dbReference type="AlphaFoldDB" id="A0A9P6CSV5"/>
<organism evidence="3 4">
    <name type="scientific">Pholiota conissans</name>
    <dbReference type="NCBI Taxonomy" id="109636"/>
    <lineage>
        <taxon>Eukaryota</taxon>
        <taxon>Fungi</taxon>
        <taxon>Dikarya</taxon>
        <taxon>Basidiomycota</taxon>
        <taxon>Agaricomycotina</taxon>
        <taxon>Agaricomycetes</taxon>
        <taxon>Agaricomycetidae</taxon>
        <taxon>Agaricales</taxon>
        <taxon>Agaricineae</taxon>
        <taxon>Strophariaceae</taxon>
        <taxon>Pholiota</taxon>
    </lineage>
</organism>
<feature type="region of interest" description="Disordered" evidence="1">
    <location>
        <begin position="188"/>
        <end position="213"/>
    </location>
</feature>
<dbReference type="EMBL" id="MU155230">
    <property type="protein sequence ID" value="KAF9478641.1"/>
    <property type="molecule type" value="Genomic_DNA"/>
</dbReference>
<gene>
    <name evidence="3" type="ORF">BDN70DRAFT_36949</name>
</gene>
<evidence type="ECO:0000256" key="1">
    <source>
        <dbReference type="SAM" id="MobiDB-lite"/>
    </source>
</evidence>
<evidence type="ECO:0000313" key="3">
    <source>
        <dbReference type="EMBL" id="KAF9478641.1"/>
    </source>
</evidence>
<dbReference type="Proteomes" id="UP000807469">
    <property type="component" value="Unassembled WGS sequence"/>
</dbReference>
<accession>A0A9P6CSV5</accession>
<keyword evidence="4" id="KW-1185">Reference proteome</keyword>
<reference evidence="3" key="1">
    <citation type="submission" date="2020-11" db="EMBL/GenBank/DDBJ databases">
        <authorList>
            <consortium name="DOE Joint Genome Institute"/>
            <person name="Ahrendt S."/>
            <person name="Riley R."/>
            <person name="Andreopoulos W."/>
            <person name="Labutti K."/>
            <person name="Pangilinan J."/>
            <person name="Ruiz-Duenas F.J."/>
            <person name="Barrasa J.M."/>
            <person name="Sanchez-Garcia M."/>
            <person name="Camarero S."/>
            <person name="Miyauchi S."/>
            <person name="Serrano A."/>
            <person name="Linde D."/>
            <person name="Babiker R."/>
            <person name="Drula E."/>
            <person name="Ayuso-Fernandez I."/>
            <person name="Pacheco R."/>
            <person name="Padilla G."/>
            <person name="Ferreira P."/>
            <person name="Barriuso J."/>
            <person name="Kellner H."/>
            <person name="Castanera R."/>
            <person name="Alfaro M."/>
            <person name="Ramirez L."/>
            <person name="Pisabarro A.G."/>
            <person name="Kuo A."/>
            <person name="Tritt A."/>
            <person name="Lipzen A."/>
            <person name="He G."/>
            <person name="Yan M."/>
            <person name="Ng V."/>
            <person name="Cullen D."/>
            <person name="Martin F."/>
            <person name="Rosso M.-N."/>
            <person name="Henrissat B."/>
            <person name="Hibbett D."/>
            <person name="Martinez A.T."/>
            <person name="Grigoriev I.V."/>
        </authorList>
    </citation>
    <scope>NUCLEOTIDE SEQUENCE</scope>
    <source>
        <strain evidence="3">CIRM-BRFM 674</strain>
    </source>
</reference>
<keyword evidence="2" id="KW-0472">Membrane</keyword>
<feature type="region of interest" description="Disordered" evidence="1">
    <location>
        <begin position="289"/>
        <end position="322"/>
    </location>
</feature>
<evidence type="ECO:0000256" key="2">
    <source>
        <dbReference type="SAM" id="Phobius"/>
    </source>
</evidence>
<evidence type="ECO:0000313" key="4">
    <source>
        <dbReference type="Proteomes" id="UP000807469"/>
    </source>
</evidence>
<name>A0A9P6CSV5_9AGAR</name>
<feature type="compositionally biased region" description="Acidic residues" evidence="1">
    <location>
        <begin position="305"/>
        <end position="315"/>
    </location>
</feature>
<dbReference type="OrthoDB" id="10672927at2759"/>
<sequence>MYEMAERLRTHLPFRSMAPFALYPPKTLEDLSRLSDTYNKRQELAAEIYDACNDGLALQDIDNDDIPSPINFMRRCMPLTPSVELYAPFRAMSTWGMNKSETGAALPSTEAIEQSALERHLKSPEVVGITLAFLSVVLGLVAMAVTRSQWYRQKQASSGQALARVFSRRKNPPELQVDPFCSQVDINPSSDSNPTLAEYSVPPEMESKKMSSDSAIELKRFAIDEEEENRETEKRQTIPAPEDFTDYMVQQESPECTPSLNVAPSEYEMAVSQESGSSQQTTVMDDLERFSNASSSKTSIVSMGELEEEEEEMEETGQVFRAQTQSMEIKRAVLVSFSHMTAMRHQ</sequence>
<keyword evidence="2" id="KW-0812">Transmembrane</keyword>
<feature type="compositionally biased region" description="Polar residues" evidence="1">
    <location>
        <begin position="291"/>
        <end position="301"/>
    </location>
</feature>
<proteinExistence type="predicted"/>
<feature type="transmembrane region" description="Helical" evidence="2">
    <location>
        <begin position="126"/>
        <end position="145"/>
    </location>
</feature>